<evidence type="ECO:0000256" key="1">
    <source>
        <dbReference type="ARBA" id="ARBA00004123"/>
    </source>
</evidence>
<dbReference type="Pfam" id="PF05700">
    <property type="entry name" value="BCAS2"/>
    <property type="match status" value="1"/>
</dbReference>
<name>A0A1E3Q7Y0_LIPST</name>
<dbReference type="PANTHER" id="PTHR13296:SF0">
    <property type="entry name" value="PRE-MRNA-SPLICING FACTOR SPF27"/>
    <property type="match status" value="1"/>
</dbReference>
<dbReference type="Proteomes" id="UP000094385">
    <property type="component" value="Unassembled WGS sequence"/>
</dbReference>
<dbReference type="PANTHER" id="PTHR13296">
    <property type="entry name" value="BCAS2 PROTEIN"/>
    <property type="match status" value="1"/>
</dbReference>
<dbReference type="GO" id="GO:0071013">
    <property type="term" value="C:catalytic step 2 spliceosome"/>
    <property type="evidence" value="ECO:0007669"/>
    <property type="project" value="TreeGrafter"/>
</dbReference>
<evidence type="ECO:0000256" key="4">
    <source>
        <dbReference type="ARBA" id="ARBA00022728"/>
    </source>
</evidence>
<evidence type="ECO:0000256" key="7">
    <source>
        <dbReference type="SAM" id="Coils"/>
    </source>
</evidence>
<accession>A0A1E3Q7Y0</accession>
<protein>
    <submittedName>
        <fullName evidence="8">Uncharacterized protein</fullName>
    </submittedName>
</protein>
<keyword evidence="5" id="KW-0508">mRNA splicing</keyword>
<dbReference type="EMBL" id="KV454293">
    <property type="protein sequence ID" value="ODQ73766.1"/>
    <property type="molecule type" value="Genomic_DNA"/>
</dbReference>
<evidence type="ECO:0000256" key="2">
    <source>
        <dbReference type="ARBA" id="ARBA00010788"/>
    </source>
</evidence>
<comment type="similarity">
    <text evidence="2">Belongs to the SPF27 family.</text>
</comment>
<keyword evidence="4" id="KW-0747">Spliceosome</keyword>
<dbReference type="GO" id="GO:0000974">
    <property type="term" value="C:Prp19 complex"/>
    <property type="evidence" value="ECO:0007669"/>
    <property type="project" value="TreeGrafter"/>
</dbReference>
<evidence type="ECO:0000313" key="8">
    <source>
        <dbReference type="EMBL" id="ODQ73766.1"/>
    </source>
</evidence>
<evidence type="ECO:0000256" key="3">
    <source>
        <dbReference type="ARBA" id="ARBA00022664"/>
    </source>
</evidence>
<evidence type="ECO:0000256" key="6">
    <source>
        <dbReference type="ARBA" id="ARBA00023242"/>
    </source>
</evidence>
<dbReference type="GO" id="GO:0071011">
    <property type="term" value="C:precatalytic spliceosome"/>
    <property type="evidence" value="ECO:0007669"/>
    <property type="project" value="TreeGrafter"/>
</dbReference>
<dbReference type="GO" id="GO:0006397">
    <property type="term" value="P:mRNA processing"/>
    <property type="evidence" value="ECO:0007669"/>
    <property type="project" value="UniProtKB-KW"/>
</dbReference>
<keyword evidence="9" id="KW-1185">Reference proteome</keyword>
<dbReference type="OrthoDB" id="205794at2759"/>
<keyword evidence="7" id="KW-0175">Coiled coil</keyword>
<sequence>MTTRDKWIDILHELHTASEPSPELRKQVEDQIRRDLARHPPPKTGLHPSIPSLPEFKFTPLIQDALTRVLQANGDITAISGIDLSRYSSLDFEADDPVEQQENLRKAYVALGYTQIRKDNLDLISLVGRNQWLLGNDELEQDLKTLEEDVMREQNEAAIIARREKGASV</sequence>
<comment type="subcellular location">
    <subcellularLocation>
        <location evidence="1">Nucleus</location>
    </subcellularLocation>
</comment>
<dbReference type="InterPro" id="IPR008409">
    <property type="entry name" value="SPF27"/>
</dbReference>
<evidence type="ECO:0000313" key="9">
    <source>
        <dbReference type="Proteomes" id="UP000094385"/>
    </source>
</evidence>
<dbReference type="STRING" id="675824.A0A1E3Q7Y0"/>
<gene>
    <name evidence="8" type="ORF">LIPSTDRAFT_2987</name>
</gene>
<proteinExistence type="inferred from homology"/>
<reference evidence="8 9" key="1">
    <citation type="journal article" date="2016" name="Proc. Natl. Acad. Sci. U.S.A.">
        <title>Comparative genomics of biotechnologically important yeasts.</title>
        <authorList>
            <person name="Riley R."/>
            <person name="Haridas S."/>
            <person name="Wolfe K.H."/>
            <person name="Lopes M.R."/>
            <person name="Hittinger C.T."/>
            <person name="Goeker M."/>
            <person name="Salamov A.A."/>
            <person name="Wisecaver J.H."/>
            <person name="Long T.M."/>
            <person name="Calvey C.H."/>
            <person name="Aerts A.L."/>
            <person name="Barry K.W."/>
            <person name="Choi C."/>
            <person name="Clum A."/>
            <person name="Coughlan A.Y."/>
            <person name="Deshpande S."/>
            <person name="Douglass A.P."/>
            <person name="Hanson S.J."/>
            <person name="Klenk H.-P."/>
            <person name="LaButti K.M."/>
            <person name="Lapidus A."/>
            <person name="Lindquist E.A."/>
            <person name="Lipzen A.M."/>
            <person name="Meier-Kolthoff J.P."/>
            <person name="Ohm R.A."/>
            <person name="Otillar R.P."/>
            <person name="Pangilinan J.L."/>
            <person name="Peng Y."/>
            <person name="Rokas A."/>
            <person name="Rosa C.A."/>
            <person name="Scheuner C."/>
            <person name="Sibirny A.A."/>
            <person name="Slot J.C."/>
            <person name="Stielow J.B."/>
            <person name="Sun H."/>
            <person name="Kurtzman C.P."/>
            <person name="Blackwell M."/>
            <person name="Grigoriev I.V."/>
            <person name="Jeffries T.W."/>
        </authorList>
    </citation>
    <scope>NUCLEOTIDE SEQUENCE [LARGE SCALE GENOMIC DNA]</scope>
    <source>
        <strain evidence="8 9">NRRL Y-11557</strain>
    </source>
</reference>
<keyword evidence="3" id="KW-0507">mRNA processing</keyword>
<dbReference type="GO" id="GO:0008380">
    <property type="term" value="P:RNA splicing"/>
    <property type="evidence" value="ECO:0007669"/>
    <property type="project" value="UniProtKB-KW"/>
</dbReference>
<evidence type="ECO:0000256" key="5">
    <source>
        <dbReference type="ARBA" id="ARBA00023187"/>
    </source>
</evidence>
<dbReference type="AlphaFoldDB" id="A0A1E3Q7Y0"/>
<organism evidence="8 9">
    <name type="scientific">Lipomyces starkeyi NRRL Y-11557</name>
    <dbReference type="NCBI Taxonomy" id="675824"/>
    <lineage>
        <taxon>Eukaryota</taxon>
        <taxon>Fungi</taxon>
        <taxon>Dikarya</taxon>
        <taxon>Ascomycota</taxon>
        <taxon>Saccharomycotina</taxon>
        <taxon>Lipomycetes</taxon>
        <taxon>Lipomycetales</taxon>
        <taxon>Lipomycetaceae</taxon>
        <taxon>Lipomyces</taxon>
    </lineage>
</organism>
<keyword evidence="6" id="KW-0539">Nucleus</keyword>
<feature type="coiled-coil region" evidence="7">
    <location>
        <begin position="129"/>
        <end position="163"/>
    </location>
</feature>